<keyword evidence="4" id="KW-1185">Reference proteome</keyword>
<evidence type="ECO:0000313" key="3">
    <source>
        <dbReference type="EMBL" id="MET4578599.1"/>
    </source>
</evidence>
<dbReference type="PIRSF" id="PIRSF017082">
    <property type="entry name" value="YflP"/>
    <property type="match status" value="1"/>
</dbReference>
<organism evidence="3 4">
    <name type="scientific">Ottowia thiooxydans</name>
    <dbReference type="NCBI Taxonomy" id="219182"/>
    <lineage>
        <taxon>Bacteria</taxon>
        <taxon>Pseudomonadati</taxon>
        <taxon>Pseudomonadota</taxon>
        <taxon>Betaproteobacteria</taxon>
        <taxon>Burkholderiales</taxon>
        <taxon>Comamonadaceae</taxon>
        <taxon>Ottowia</taxon>
    </lineage>
</organism>
<evidence type="ECO:0000256" key="2">
    <source>
        <dbReference type="SAM" id="SignalP"/>
    </source>
</evidence>
<dbReference type="Gene3D" id="3.40.190.10">
    <property type="entry name" value="Periplasmic binding protein-like II"/>
    <property type="match status" value="1"/>
</dbReference>
<dbReference type="Gene3D" id="3.40.190.150">
    <property type="entry name" value="Bordetella uptake gene, domain 1"/>
    <property type="match status" value="1"/>
</dbReference>
<dbReference type="InterPro" id="IPR042100">
    <property type="entry name" value="Bug_dom1"/>
</dbReference>
<protein>
    <submittedName>
        <fullName evidence="3">Tripartite-type tricarboxylate transporter receptor subunit TctC</fullName>
    </submittedName>
</protein>
<comment type="caution">
    <text evidence="3">The sequence shown here is derived from an EMBL/GenBank/DDBJ whole genome shotgun (WGS) entry which is preliminary data.</text>
</comment>
<keyword evidence="3" id="KW-0675">Receptor</keyword>
<sequence length="324" mass="33617">MNRRTLLLLAMALGAAAPAYAQATYPSKPIKLIVPASAGGPSDVVARLVAEGLTRALGQPVVVENKAGAAQTLGTAQVAKAEPDGYSLLFTTSTPIVMAPFTRKNLPYDVRKDLIAVSHVGVTPLVLYANSAVPVKSVKELLDAAKAKPGELSYGSYGNGSSAHLLGEYLSKQVGIKLIHVPYAGVSPQITALVGGQIQFAIADIGVPAPFVKDGKLRPLAVTGSKRSASLPDVPTFAEQGIAGMEPFSPWWGLFAPGGTPKAIVDRLSAETVKIVKSPEFAARFAVFGADATGMDTASSTAALNDELARWTKIFAALPGLSLE</sequence>
<evidence type="ECO:0000256" key="1">
    <source>
        <dbReference type="ARBA" id="ARBA00006987"/>
    </source>
</evidence>
<dbReference type="CDD" id="cd13578">
    <property type="entry name" value="PBP2_Bug27"/>
    <property type="match status" value="1"/>
</dbReference>
<reference evidence="3 4" key="1">
    <citation type="submission" date="2024-06" db="EMBL/GenBank/DDBJ databases">
        <title>Sorghum-associated microbial communities from plants grown in Nebraska, USA.</title>
        <authorList>
            <person name="Schachtman D."/>
        </authorList>
    </citation>
    <scope>NUCLEOTIDE SEQUENCE [LARGE SCALE GENOMIC DNA]</scope>
    <source>
        <strain evidence="3 4">2709</strain>
    </source>
</reference>
<feature type="chain" id="PRO_5045689447" evidence="2">
    <location>
        <begin position="22"/>
        <end position="324"/>
    </location>
</feature>
<evidence type="ECO:0000313" key="4">
    <source>
        <dbReference type="Proteomes" id="UP001549320"/>
    </source>
</evidence>
<comment type="similarity">
    <text evidence="1">Belongs to the UPF0065 (bug) family.</text>
</comment>
<feature type="signal peptide" evidence="2">
    <location>
        <begin position="1"/>
        <end position="21"/>
    </location>
</feature>
<dbReference type="EMBL" id="JBEPSH010000007">
    <property type="protein sequence ID" value="MET4578599.1"/>
    <property type="molecule type" value="Genomic_DNA"/>
</dbReference>
<accession>A0ABV2QC32</accession>
<dbReference type="PANTHER" id="PTHR42928">
    <property type="entry name" value="TRICARBOXYLATE-BINDING PROTEIN"/>
    <property type="match status" value="1"/>
</dbReference>
<dbReference type="InterPro" id="IPR005064">
    <property type="entry name" value="BUG"/>
</dbReference>
<gene>
    <name evidence="3" type="ORF">ABIE13_003715</name>
</gene>
<proteinExistence type="inferred from homology"/>
<dbReference type="PANTHER" id="PTHR42928:SF5">
    <property type="entry name" value="BLR1237 PROTEIN"/>
    <property type="match status" value="1"/>
</dbReference>
<dbReference type="Pfam" id="PF03401">
    <property type="entry name" value="TctC"/>
    <property type="match status" value="1"/>
</dbReference>
<dbReference type="Proteomes" id="UP001549320">
    <property type="component" value="Unassembled WGS sequence"/>
</dbReference>
<dbReference type="SUPFAM" id="SSF53850">
    <property type="entry name" value="Periplasmic binding protein-like II"/>
    <property type="match status" value="1"/>
</dbReference>
<keyword evidence="2" id="KW-0732">Signal</keyword>
<dbReference type="RefSeq" id="WP_354445977.1">
    <property type="nucleotide sequence ID" value="NZ_JBEPSH010000007.1"/>
</dbReference>
<name>A0ABV2QC32_9BURK</name>